<protein>
    <submittedName>
        <fullName evidence="1">GTP pyrophosphokinase</fullName>
    </submittedName>
</protein>
<organism evidence="1 2">
    <name type="scientific">Neptunomonas phycophila</name>
    <dbReference type="NCBI Taxonomy" id="1572645"/>
    <lineage>
        <taxon>Bacteria</taxon>
        <taxon>Pseudomonadati</taxon>
        <taxon>Pseudomonadota</taxon>
        <taxon>Gammaproteobacteria</taxon>
        <taxon>Oceanospirillales</taxon>
        <taxon>Oceanospirillaceae</taxon>
        <taxon>Neptunomonas</taxon>
    </lineage>
</organism>
<dbReference type="Proteomes" id="UP001177341">
    <property type="component" value="Unassembled WGS sequence"/>
</dbReference>
<sequence>MSNLDQAISIAVKAHSGQFDKAGRPYILHPLRLMFRFEDEPEMIVAVMHDVIEDSDFTYEDLKKLGFSTEVIAAIDCLTRRENEDYENFILRASQNILAKKIKIEDIKDNLDLTRLNNITKTDLQRIEKYHRALKVLDTASK</sequence>
<keyword evidence="2" id="KW-1185">Reference proteome</keyword>
<dbReference type="Gene3D" id="1.10.3210.10">
    <property type="entry name" value="Hypothetical protein af1432"/>
    <property type="match status" value="1"/>
</dbReference>
<dbReference type="EMBL" id="JAUYVO010000005">
    <property type="protein sequence ID" value="MDP2522831.1"/>
    <property type="molecule type" value="Genomic_DNA"/>
</dbReference>
<name>A0ABT9EUU4_9GAMM</name>
<comment type="caution">
    <text evidence="1">The sequence shown here is derived from an EMBL/GenBank/DDBJ whole genome shotgun (WGS) entry which is preliminary data.</text>
</comment>
<gene>
    <name evidence="1" type="ORF">Q8W30_09655</name>
</gene>
<reference evidence="1" key="1">
    <citation type="submission" date="2023-07" db="EMBL/GenBank/DDBJ databases">
        <title>Genome content predicts the carbon catabolic preferences of heterotrophic bacteria.</title>
        <authorList>
            <person name="Gralka M."/>
        </authorList>
    </citation>
    <scope>NUCLEOTIDE SEQUENCE</scope>
    <source>
        <strain evidence="1">5G01</strain>
    </source>
</reference>
<evidence type="ECO:0000313" key="1">
    <source>
        <dbReference type="EMBL" id="MDP2522831.1"/>
    </source>
</evidence>
<accession>A0ABT9EUU4</accession>
<dbReference type="SUPFAM" id="SSF109604">
    <property type="entry name" value="HD-domain/PDEase-like"/>
    <property type="match status" value="1"/>
</dbReference>
<proteinExistence type="predicted"/>
<dbReference type="RefSeq" id="WP_303496458.1">
    <property type="nucleotide sequence ID" value="NZ_CAXHZV010000023.1"/>
</dbReference>
<evidence type="ECO:0000313" key="2">
    <source>
        <dbReference type="Proteomes" id="UP001177341"/>
    </source>
</evidence>